<evidence type="ECO:0000256" key="1">
    <source>
        <dbReference type="ARBA" id="ARBA00009353"/>
    </source>
</evidence>
<sequence>MKKILLTGGTGFIGRGLVKELLARGDEVVVLSRDADRAQRALPGTRAVQWDPDHAGSWLDEIDGTDALIHLAGEPIAKRWNDAARRDIIRSRVETTRLLGEAIGKAKKKPSSFVCASAIGYYGAQPPEKQLDEKAPAGEGFLADVVVRWEEAAQLVGQQQGVRSVQLRIGIVVGEGGGALEKMITPFRLFAGGPIGDGRQMISWIHLDDVVGLTLLAMENETVSGPFNVVAPNPVNGEDLAKAIGQVLGRPSWLRVPEAVVRLGLGDAAEIITTGQHVIPRRAHELDYKFQYTDIVTALESTLR</sequence>
<dbReference type="Proteomes" id="UP000067626">
    <property type="component" value="Chromosome"/>
</dbReference>
<dbReference type="PANTHER" id="PTHR11092">
    <property type="entry name" value="SUGAR NUCLEOTIDE EPIMERASE RELATED"/>
    <property type="match status" value="1"/>
</dbReference>
<evidence type="ECO:0000313" key="4">
    <source>
        <dbReference type="EMBL" id="AKT38658.1"/>
    </source>
</evidence>
<feature type="domain" description="DUF1731" evidence="3">
    <location>
        <begin position="256"/>
        <end position="300"/>
    </location>
</feature>
<evidence type="ECO:0000259" key="2">
    <source>
        <dbReference type="Pfam" id="PF01370"/>
    </source>
</evidence>
<dbReference type="Pfam" id="PF08338">
    <property type="entry name" value="DUF1731"/>
    <property type="match status" value="1"/>
</dbReference>
<dbReference type="InterPro" id="IPR001509">
    <property type="entry name" value="Epimerase_deHydtase"/>
</dbReference>
<dbReference type="Pfam" id="PF01370">
    <property type="entry name" value="Epimerase"/>
    <property type="match status" value="1"/>
</dbReference>
<dbReference type="Gene3D" id="3.40.50.720">
    <property type="entry name" value="NAD(P)-binding Rossmann-like Domain"/>
    <property type="match status" value="1"/>
</dbReference>
<evidence type="ECO:0000313" key="5">
    <source>
        <dbReference type="Proteomes" id="UP000067626"/>
    </source>
</evidence>
<dbReference type="InterPro" id="IPR036291">
    <property type="entry name" value="NAD(P)-bd_dom_sf"/>
</dbReference>
<keyword evidence="5" id="KW-1185">Reference proteome</keyword>
<dbReference type="PANTHER" id="PTHR11092:SF0">
    <property type="entry name" value="EPIMERASE FAMILY PROTEIN SDR39U1"/>
    <property type="match status" value="1"/>
</dbReference>
<dbReference type="RefSeq" id="WP_050430859.1">
    <property type="nucleotide sequence ID" value="NZ_CP012159.1"/>
</dbReference>
<evidence type="ECO:0000259" key="3">
    <source>
        <dbReference type="Pfam" id="PF08338"/>
    </source>
</evidence>
<name>A0A0K1EDL8_CHOCO</name>
<proteinExistence type="inferred from homology"/>
<accession>A0A0K1EDL8</accession>
<protein>
    <recommendedName>
        <fullName evidence="6">TIGR01777 family protein</fullName>
    </recommendedName>
</protein>
<gene>
    <name evidence="4" type="ORF">CMC5_028060</name>
</gene>
<dbReference type="CDD" id="cd05242">
    <property type="entry name" value="SDR_a8"/>
    <property type="match status" value="1"/>
</dbReference>
<dbReference type="SUPFAM" id="SSF51735">
    <property type="entry name" value="NAD(P)-binding Rossmann-fold domains"/>
    <property type="match status" value="1"/>
</dbReference>
<dbReference type="PATRIC" id="fig|52.7.peg.3081"/>
<dbReference type="EMBL" id="CP012159">
    <property type="protein sequence ID" value="AKT38658.1"/>
    <property type="molecule type" value="Genomic_DNA"/>
</dbReference>
<dbReference type="InterPro" id="IPR010099">
    <property type="entry name" value="SDR39U1"/>
</dbReference>
<dbReference type="InterPro" id="IPR013549">
    <property type="entry name" value="DUF1731"/>
</dbReference>
<feature type="domain" description="NAD-dependent epimerase/dehydratase" evidence="2">
    <location>
        <begin position="4"/>
        <end position="228"/>
    </location>
</feature>
<dbReference type="STRING" id="52.CMC5_028060"/>
<reference evidence="4 5" key="1">
    <citation type="submission" date="2015-07" db="EMBL/GenBank/DDBJ databases">
        <title>Genome analysis of myxobacterium Chondromyces crocatus Cm c5 reveals a high potential for natural compound synthesis and the genetic basis for the loss of fruiting body formation.</title>
        <authorList>
            <person name="Zaburannyi N."/>
            <person name="Bunk B."/>
            <person name="Maier J."/>
            <person name="Overmann J."/>
            <person name="Mueller R."/>
        </authorList>
    </citation>
    <scope>NUCLEOTIDE SEQUENCE [LARGE SCALE GENOMIC DNA]</scope>
    <source>
        <strain evidence="4 5">Cm c5</strain>
    </source>
</reference>
<dbReference type="OrthoDB" id="5292533at2"/>
<evidence type="ECO:0008006" key="6">
    <source>
        <dbReference type="Google" id="ProtNLM"/>
    </source>
</evidence>
<dbReference type="NCBIfam" id="TIGR01777">
    <property type="entry name" value="yfcH"/>
    <property type="match status" value="1"/>
</dbReference>
<dbReference type="AlphaFoldDB" id="A0A0K1EDL8"/>
<organism evidence="4 5">
    <name type="scientific">Chondromyces crocatus</name>
    <dbReference type="NCBI Taxonomy" id="52"/>
    <lineage>
        <taxon>Bacteria</taxon>
        <taxon>Pseudomonadati</taxon>
        <taxon>Myxococcota</taxon>
        <taxon>Polyangia</taxon>
        <taxon>Polyangiales</taxon>
        <taxon>Polyangiaceae</taxon>
        <taxon>Chondromyces</taxon>
    </lineage>
</organism>
<dbReference type="KEGG" id="ccro:CMC5_028060"/>
<comment type="similarity">
    <text evidence="1">Belongs to the NAD(P)-dependent epimerase/dehydratase family. SDR39U1 subfamily.</text>
</comment>